<evidence type="ECO:0000256" key="6">
    <source>
        <dbReference type="ARBA" id="ARBA00023002"/>
    </source>
</evidence>
<dbReference type="InterPro" id="IPR036249">
    <property type="entry name" value="Thioredoxin-like_sf"/>
</dbReference>
<sequence>MLNIIKKYLNLNKYYDQKELFEEAFLSHPNYPSLYAVTDTLSYLAIDNLAVKVPKDQFAELPKYFLSVYKGALALIKKDNSAVLVESEKGKRLTITSDEFLREWGQIVVVIESNTDVKNFQIKNSYSNGVLYLLPVLLLVLLSTFSFNFSAFSFSVLGLTIIGLLVSVLILQEKFGIKTEIGSKLCNVNAQASCESVIRSNKSEIFKGLSFYDLPILFFVINFLALLTDPNNSSLPIVCLSLVSIPFLGYSIWLQKAILKKWCFLCLVVSLVILIQGTLFFSYSESISNFTFSNSFGYIQPSILIISSWFFIRPIIERNVQLKDELNVYKRLKRNFKVFKSFSKKIEIHEGFEKLKGIKYGDSNASISLTLFLSPSCGHCHKAFKDAKDLFEKNKSNVYLNILFNVNPENRDNEYLSIVETLLALNSSNEKMAKEALEDWHINNISLIEWKEKWSLSSYNMIINNQMMKQYDWCLTNKFNFTPVKIVNNKLFPDEYELSDIKYFLNDFEEETNTLKNKENFQIV</sequence>
<dbReference type="InterPro" id="IPR012336">
    <property type="entry name" value="Thioredoxin-like_fold"/>
</dbReference>
<feature type="transmembrane region" description="Helical" evidence="10">
    <location>
        <begin position="295"/>
        <end position="312"/>
    </location>
</feature>
<evidence type="ECO:0000256" key="1">
    <source>
        <dbReference type="ARBA" id="ARBA00004141"/>
    </source>
</evidence>
<gene>
    <name evidence="12" type="ORF">SAMN05444363_0144</name>
</gene>
<feature type="transmembrane region" description="Helical" evidence="10">
    <location>
        <begin position="151"/>
        <end position="171"/>
    </location>
</feature>
<proteinExistence type="inferred from homology"/>
<keyword evidence="13" id="KW-1185">Reference proteome</keyword>
<name>A0A1M6ACU8_9FLAO</name>
<dbReference type="RefSeq" id="WP_073307623.1">
    <property type="nucleotide sequence ID" value="NZ_FQZI01000001.1"/>
</dbReference>
<evidence type="ECO:0000256" key="8">
    <source>
        <dbReference type="ARBA" id="ARBA00023157"/>
    </source>
</evidence>
<dbReference type="Gene3D" id="3.40.30.10">
    <property type="entry name" value="Glutaredoxin"/>
    <property type="match status" value="1"/>
</dbReference>
<dbReference type="Gene3D" id="1.20.1440.130">
    <property type="entry name" value="VKOR domain"/>
    <property type="match status" value="1"/>
</dbReference>
<feature type="domain" description="Vitamin K epoxide reductase" evidence="11">
    <location>
        <begin position="149"/>
        <end position="284"/>
    </location>
</feature>
<evidence type="ECO:0000256" key="2">
    <source>
        <dbReference type="ARBA" id="ARBA00006214"/>
    </source>
</evidence>
<dbReference type="Pfam" id="PF07884">
    <property type="entry name" value="VKOR"/>
    <property type="match status" value="1"/>
</dbReference>
<comment type="similarity">
    <text evidence="2">Belongs to the VKOR family.</text>
</comment>
<keyword evidence="4" id="KW-0874">Quinone</keyword>
<dbReference type="InterPro" id="IPR038354">
    <property type="entry name" value="VKOR_sf"/>
</dbReference>
<dbReference type="AlphaFoldDB" id="A0A1M6ACU8"/>
<keyword evidence="7 10" id="KW-0472">Membrane</keyword>
<dbReference type="SUPFAM" id="SSF52833">
    <property type="entry name" value="Thioredoxin-like"/>
    <property type="match status" value="1"/>
</dbReference>
<feature type="transmembrane region" description="Helical" evidence="10">
    <location>
        <begin position="262"/>
        <end position="283"/>
    </location>
</feature>
<evidence type="ECO:0000259" key="11">
    <source>
        <dbReference type="SMART" id="SM00756"/>
    </source>
</evidence>
<dbReference type="CDD" id="cd12921">
    <property type="entry name" value="VKOR_4"/>
    <property type="match status" value="1"/>
</dbReference>
<evidence type="ECO:0000313" key="12">
    <source>
        <dbReference type="EMBL" id="SHI34241.1"/>
    </source>
</evidence>
<evidence type="ECO:0000256" key="9">
    <source>
        <dbReference type="ARBA" id="ARBA00023284"/>
    </source>
</evidence>
<keyword evidence="3 10" id="KW-0812">Transmembrane</keyword>
<reference evidence="13" key="1">
    <citation type="submission" date="2016-11" db="EMBL/GenBank/DDBJ databases">
        <authorList>
            <person name="Varghese N."/>
            <person name="Submissions S."/>
        </authorList>
    </citation>
    <scope>NUCLEOTIDE SEQUENCE [LARGE SCALE GENOMIC DNA]</scope>
    <source>
        <strain evidence="13">DSM 18829</strain>
    </source>
</reference>
<dbReference type="GO" id="GO:0016491">
    <property type="term" value="F:oxidoreductase activity"/>
    <property type="evidence" value="ECO:0007669"/>
    <property type="project" value="UniProtKB-KW"/>
</dbReference>
<accession>A0A1M6ACU8</accession>
<comment type="subcellular location">
    <subcellularLocation>
        <location evidence="1">Membrane</location>
        <topology evidence="1">Multi-pass membrane protein</topology>
    </subcellularLocation>
</comment>
<keyword evidence="5 10" id="KW-1133">Transmembrane helix</keyword>
<keyword evidence="8" id="KW-1015">Disulfide bond</keyword>
<evidence type="ECO:0000313" key="13">
    <source>
        <dbReference type="Proteomes" id="UP000184488"/>
    </source>
</evidence>
<feature type="transmembrane region" description="Helical" evidence="10">
    <location>
        <begin position="234"/>
        <end position="253"/>
    </location>
</feature>
<evidence type="ECO:0000256" key="4">
    <source>
        <dbReference type="ARBA" id="ARBA00022719"/>
    </source>
</evidence>
<keyword evidence="9" id="KW-0676">Redox-active center</keyword>
<dbReference type="SMART" id="SM00756">
    <property type="entry name" value="VKc"/>
    <property type="match status" value="1"/>
</dbReference>
<dbReference type="STRING" id="415425.SAMN05444363_0144"/>
<feature type="transmembrane region" description="Helical" evidence="10">
    <location>
        <begin position="126"/>
        <end position="145"/>
    </location>
</feature>
<evidence type="ECO:0000256" key="7">
    <source>
        <dbReference type="ARBA" id="ARBA00023136"/>
    </source>
</evidence>
<feature type="transmembrane region" description="Helical" evidence="10">
    <location>
        <begin position="209"/>
        <end position="228"/>
    </location>
</feature>
<evidence type="ECO:0000256" key="5">
    <source>
        <dbReference type="ARBA" id="ARBA00022989"/>
    </source>
</evidence>
<dbReference type="EMBL" id="FQZI01000001">
    <property type="protein sequence ID" value="SHI34241.1"/>
    <property type="molecule type" value="Genomic_DNA"/>
</dbReference>
<evidence type="ECO:0000256" key="3">
    <source>
        <dbReference type="ARBA" id="ARBA00022692"/>
    </source>
</evidence>
<dbReference type="Pfam" id="PF13462">
    <property type="entry name" value="Thioredoxin_4"/>
    <property type="match status" value="1"/>
</dbReference>
<organism evidence="12 13">
    <name type="scientific">Flavobacterium terrae</name>
    <dbReference type="NCBI Taxonomy" id="415425"/>
    <lineage>
        <taxon>Bacteria</taxon>
        <taxon>Pseudomonadati</taxon>
        <taxon>Bacteroidota</taxon>
        <taxon>Flavobacteriia</taxon>
        <taxon>Flavobacteriales</taxon>
        <taxon>Flavobacteriaceae</taxon>
        <taxon>Flavobacterium</taxon>
    </lineage>
</organism>
<dbReference type="InterPro" id="IPR012932">
    <property type="entry name" value="VKOR"/>
</dbReference>
<protein>
    <submittedName>
        <fullName evidence="12">Uncharacterized membrane protein</fullName>
    </submittedName>
</protein>
<dbReference type="GO" id="GO:0016020">
    <property type="term" value="C:membrane"/>
    <property type="evidence" value="ECO:0007669"/>
    <property type="project" value="UniProtKB-SubCell"/>
</dbReference>
<keyword evidence="6" id="KW-0560">Oxidoreductase</keyword>
<dbReference type="GO" id="GO:0048038">
    <property type="term" value="F:quinone binding"/>
    <property type="evidence" value="ECO:0007669"/>
    <property type="project" value="UniProtKB-KW"/>
</dbReference>
<dbReference type="Proteomes" id="UP000184488">
    <property type="component" value="Unassembled WGS sequence"/>
</dbReference>
<evidence type="ECO:0000256" key="10">
    <source>
        <dbReference type="SAM" id="Phobius"/>
    </source>
</evidence>
<dbReference type="OrthoDB" id="1100563at2"/>